<evidence type="ECO:0000313" key="1">
    <source>
        <dbReference type="EMBL" id="QDS68982.1"/>
    </source>
</evidence>
<evidence type="ECO:0008006" key="3">
    <source>
        <dbReference type="Google" id="ProtNLM"/>
    </source>
</evidence>
<dbReference type="SUPFAM" id="SSF51197">
    <property type="entry name" value="Clavaminate synthase-like"/>
    <property type="match status" value="1"/>
</dbReference>
<reference evidence="1 2" key="1">
    <citation type="submission" date="2019-07" db="EMBL/GenBank/DDBJ databases">
        <title>Finished genome of Venturia effusa.</title>
        <authorList>
            <person name="Young C.A."/>
            <person name="Cox M.P."/>
            <person name="Ganley A.R.D."/>
            <person name="David W.J."/>
        </authorList>
    </citation>
    <scope>NUCLEOTIDE SEQUENCE [LARGE SCALE GENOMIC DNA]</scope>
    <source>
        <strain evidence="2">albino</strain>
    </source>
</reference>
<protein>
    <recommendedName>
        <fullName evidence="3">Phytanoyl-CoA dioxygenase</fullName>
    </recommendedName>
</protein>
<dbReference type="PANTHER" id="PTHR21308:SF8">
    <property type="entry name" value="PHYTANOYL-COA DIOXYGENASE FAMILY PROTEIN (AFU_ORTHOLOGUE AFUA_2G09620)"/>
    <property type="match status" value="1"/>
</dbReference>
<evidence type="ECO:0000313" key="2">
    <source>
        <dbReference type="Proteomes" id="UP000316270"/>
    </source>
</evidence>
<dbReference type="InterPro" id="IPR008775">
    <property type="entry name" value="Phytyl_CoA_dOase-like"/>
</dbReference>
<dbReference type="Pfam" id="PF05721">
    <property type="entry name" value="PhyH"/>
    <property type="match status" value="1"/>
</dbReference>
<dbReference type="GO" id="GO:0001561">
    <property type="term" value="P:fatty acid alpha-oxidation"/>
    <property type="evidence" value="ECO:0007669"/>
    <property type="project" value="InterPro"/>
</dbReference>
<dbReference type="PANTHER" id="PTHR21308">
    <property type="entry name" value="PHYTANOYL-COA ALPHA-HYDROXYLASE"/>
    <property type="match status" value="1"/>
</dbReference>
<dbReference type="InterPro" id="IPR047128">
    <property type="entry name" value="PhyH"/>
</dbReference>
<name>A0A517L020_9PEZI</name>
<sequence length="395" mass="43612">MVSKQSHTIPPRILSSDHKALLQDFQKLCSQQTTSEHFPLASSISSNVPIYTLPSHLPTPEDLNALQNEWNHILLSGPGVFVVKNLYKDLALIERINDVYASIIASEKAVSNGEHAGDHFSSAGLNSRIWNSLSKHCHVDPESFAEYYSNPWLAAICEAWLGPMYRITAQVNIVHAGGKAQVAHRDYHLGFQSHEAIQAFPRAVQVASQFLTLQGAVAHTDMPLESGPTRLLPFSQMFEEGYLAFRTEEFGDFFSKHFVSLALEKGDGLFFHPALMHAAGENLTQDLSRSANLLQISSAFGKPMESIDTLPLVDKCWDCLVGMYEKGGLSREVKALIGAVAEGYPFPTNLDRRPPGPSGLCPSSEQDVVVKGLTEKIGREAVMRELREMRQDGRA</sequence>
<dbReference type="STRING" id="50376.A0A517L020"/>
<dbReference type="Gene3D" id="2.60.120.620">
    <property type="entry name" value="q2cbj1_9rhob like domain"/>
    <property type="match status" value="1"/>
</dbReference>
<accession>A0A517L020</accession>
<keyword evidence="2" id="KW-1185">Reference proteome</keyword>
<dbReference type="OrthoDB" id="187894at2759"/>
<dbReference type="AlphaFoldDB" id="A0A517L020"/>
<dbReference type="EMBL" id="CP042186">
    <property type="protein sequence ID" value="QDS68982.1"/>
    <property type="molecule type" value="Genomic_DNA"/>
</dbReference>
<gene>
    <name evidence="1" type="ORF">FKW77_009212</name>
</gene>
<proteinExistence type="predicted"/>
<dbReference type="GO" id="GO:0048244">
    <property type="term" value="F:phytanoyl-CoA dioxygenase activity"/>
    <property type="evidence" value="ECO:0007669"/>
    <property type="project" value="InterPro"/>
</dbReference>
<dbReference type="Proteomes" id="UP000316270">
    <property type="component" value="Chromosome 2"/>
</dbReference>
<organism evidence="1 2">
    <name type="scientific">Venturia effusa</name>
    <dbReference type="NCBI Taxonomy" id="50376"/>
    <lineage>
        <taxon>Eukaryota</taxon>
        <taxon>Fungi</taxon>
        <taxon>Dikarya</taxon>
        <taxon>Ascomycota</taxon>
        <taxon>Pezizomycotina</taxon>
        <taxon>Dothideomycetes</taxon>
        <taxon>Pleosporomycetidae</taxon>
        <taxon>Venturiales</taxon>
        <taxon>Venturiaceae</taxon>
        <taxon>Venturia</taxon>
    </lineage>
</organism>